<evidence type="ECO:0000256" key="1">
    <source>
        <dbReference type="ARBA" id="ARBA00004123"/>
    </source>
</evidence>
<dbReference type="InterPro" id="IPR016355">
    <property type="entry name" value="NR5-like"/>
</dbReference>
<organism evidence="6 7">
    <name type="scientific">Cichlidogyrus casuarinus</name>
    <dbReference type="NCBI Taxonomy" id="1844966"/>
    <lineage>
        <taxon>Eukaryota</taxon>
        <taxon>Metazoa</taxon>
        <taxon>Spiralia</taxon>
        <taxon>Lophotrochozoa</taxon>
        <taxon>Platyhelminthes</taxon>
        <taxon>Monogenea</taxon>
        <taxon>Monopisthocotylea</taxon>
        <taxon>Dactylogyridea</taxon>
        <taxon>Ancyrocephalidae</taxon>
        <taxon>Cichlidogyrus</taxon>
    </lineage>
</organism>
<dbReference type="GO" id="GO:0005634">
    <property type="term" value="C:nucleus"/>
    <property type="evidence" value="ECO:0007669"/>
    <property type="project" value="UniProtKB-SubCell"/>
</dbReference>
<dbReference type="PROSITE" id="PS51843">
    <property type="entry name" value="NR_LBD"/>
    <property type="match status" value="1"/>
</dbReference>
<feature type="domain" description="NR LBD" evidence="5">
    <location>
        <begin position="36"/>
        <end position="303"/>
    </location>
</feature>
<evidence type="ECO:0000256" key="3">
    <source>
        <dbReference type="ARBA" id="ARBA00023163"/>
    </source>
</evidence>
<evidence type="ECO:0000256" key="2">
    <source>
        <dbReference type="ARBA" id="ARBA00023015"/>
    </source>
</evidence>
<evidence type="ECO:0000256" key="4">
    <source>
        <dbReference type="ARBA" id="ARBA00023170"/>
    </source>
</evidence>
<keyword evidence="2" id="KW-0805">Transcription regulation</keyword>
<dbReference type="PRINTS" id="PR00398">
    <property type="entry name" value="STRDHORMONER"/>
</dbReference>
<dbReference type="InterPro" id="IPR001723">
    <property type="entry name" value="Nuclear_hrmn_rcpt"/>
</dbReference>
<proteinExistence type="predicted"/>
<comment type="subcellular location">
    <subcellularLocation>
        <location evidence="1">Nucleus</location>
    </subcellularLocation>
</comment>
<dbReference type="InterPro" id="IPR035500">
    <property type="entry name" value="NHR-like_dom_sf"/>
</dbReference>
<reference evidence="6 7" key="1">
    <citation type="submission" date="2024-11" db="EMBL/GenBank/DDBJ databases">
        <title>Adaptive evolution of stress response genes in parasites aligns with host niche diversity.</title>
        <authorList>
            <person name="Hahn C."/>
            <person name="Resl P."/>
        </authorList>
    </citation>
    <scope>NUCLEOTIDE SEQUENCE [LARGE SCALE GENOMIC DNA]</scope>
    <source>
        <strain evidence="6">EGGRZ-B1_66</strain>
        <tissue evidence="6">Body</tissue>
    </source>
</reference>
<evidence type="ECO:0000313" key="7">
    <source>
        <dbReference type="Proteomes" id="UP001626550"/>
    </source>
</evidence>
<keyword evidence="4" id="KW-0675">Receptor</keyword>
<comment type="caution">
    <text evidence="6">The sequence shown here is derived from an EMBL/GenBank/DDBJ whole genome shotgun (WGS) entry which is preliminary data.</text>
</comment>
<name>A0ABD2QHJ3_9PLAT</name>
<gene>
    <name evidence="6" type="ORF">Ciccas_002328</name>
</gene>
<keyword evidence="7" id="KW-1185">Reference proteome</keyword>
<dbReference type="AlphaFoldDB" id="A0ABD2QHJ3"/>
<accession>A0ABD2QHJ3</accession>
<evidence type="ECO:0000313" key="6">
    <source>
        <dbReference type="EMBL" id="KAL3319005.1"/>
    </source>
</evidence>
<dbReference type="Gene3D" id="1.10.565.10">
    <property type="entry name" value="Retinoid X Receptor"/>
    <property type="match status" value="1"/>
</dbReference>
<dbReference type="InterPro" id="IPR000536">
    <property type="entry name" value="Nucl_hrmn_rcpt_lig-bd"/>
</dbReference>
<dbReference type="EMBL" id="JBJKFK010000180">
    <property type="protein sequence ID" value="KAL3319005.1"/>
    <property type="molecule type" value="Genomic_DNA"/>
</dbReference>
<dbReference type="SUPFAM" id="SSF48508">
    <property type="entry name" value="Nuclear receptor ligand-binding domain"/>
    <property type="match status" value="1"/>
</dbReference>
<dbReference type="SMART" id="SM00430">
    <property type="entry name" value="HOLI"/>
    <property type="match status" value="1"/>
</dbReference>
<dbReference type="PANTHER" id="PTHR24086">
    <property type="entry name" value="NUCLEAR RECEPTOR SUBFAMILY 5 GROUP A"/>
    <property type="match status" value="1"/>
</dbReference>
<protein>
    <recommendedName>
        <fullName evidence="5">NR LBD domain-containing protein</fullName>
    </recommendedName>
</protein>
<evidence type="ECO:0000259" key="5">
    <source>
        <dbReference type="PROSITE" id="PS51843"/>
    </source>
</evidence>
<keyword evidence="3" id="KW-0804">Transcription</keyword>
<sequence>MQKFRPKNAELCALIQQHNARMTQQRVLAQRAKKLPEDDPMPSLAACLDDSPLIKDAVEGIVSELCILLEMVLFNLVDWVMQTEPYKHLPVKEMMQILYSAWSEIILLEFVHAFCMHTENKQCKDGECGSLSLPKDHPSAEESAAILSLADDILSVVVRETDTRQRLSELLNLFYQLGLDREEFVCLKFLVLFNPAKHDVILPKSWRYMQRVQNELSLFVLRRSRRLELAKRLHEGITTAAELESPAVRADIAAAGATRFGQIMLALSEVKFLAFRMEAHLLNRYWARKIPQESLLYEMLIKKRERFQQGSQCYFSPQEGHTSSSRANSTA</sequence>
<dbReference type="Proteomes" id="UP001626550">
    <property type="component" value="Unassembled WGS sequence"/>
</dbReference>
<dbReference type="Pfam" id="PF00104">
    <property type="entry name" value="Hormone_recep"/>
    <property type="match status" value="1"/>
</dbReference>